<feature type="region of interest" description="Disordered" evidence="1">
    <location>
        <begin position="158"/>
        <end position="178"/>
    </location>
</feature>
<dbReference type="InParanoid" id="A0A0L0H8Q5"/>
<dbReference type="Pfam" id="PF00582">
    <property type="entry name" value="Usp"/>
    <property type="match status" value="2"/>
</dbReference>
<dbReference type="VEuPathDB" id="FungiDB:SPPG_07455"/>
<dbReference type="RefSeq" id="XP_016605098.1">
    <property type="nucleotide sequence ID" value="XM_016755620.1"/>
</dbReference>
<evidence type="ECO:0000259" key="2">
    <source>
        <dbReference type="Pfam" id="PF00582"/>
    </source>
</evidence>
<dbReference type="InterPro" id="IPR006016">
    <property type="entry name" value="UspA"/>
</dbReference>
<dbReference type="AlphaFoldDB" id="A0A0L0H8Q5"/>
<dbReference type="SUPFAM" id="SSF52402">
    <property type="entry name" value="Adenine nucleotide alpha hydrolases-like"/>
    <property type="match status" value="1"/>
</dbReference>
<organism evidence="3 4">
    <name type="scientific">Spizellomyces punctatus (strain DAOM BR117)</name>
    <dbReference type="NCBI Taxonomy" id="645134"/>
    <lineage>
        <taxon>Eukaryota</taxon>
        <taxon>Fungi</taxon>
        <taxon>Fungi incertae sedis</taxon>
        <taxon>Chytridiomycota</taxon>
        <taxon>Chytridiomycota incertae sedis</taxon>
        <taxon>Chytridiomycetes</taxon>
        <taxon>Spizellomycetales</taxon>
        <taxon>Spizellomycetaceae</taxon>
        <taxon>Spizellomyces</taxon>
    </lineage>
</organism>
<reference evidence="3 4" key="1">
    <citation type="submission" date="2009-08" db="EMBL/GenBank/DDBJ databases">
        <title>The Genome Sequence of Spizellomyces punctatus strain DAOM BR117.</title>
        <authorList>
            <consortium name="The Broad Institute Genome Sequencing Platform"/>
            <person name="Russ C."/>
            <person name="Cuomo C."/>
            <person name="Shea T."/>
            <person name="Young S.K."/>
            <person name="Zeng Q."/>
            <person name="Koehrsen M."/>
            <person name="Haas B."/>
            <person name="Borodovsky M."/>
            <person name="Guigo R."/>
            <person name="Alvarado L."/>
            <person name="Berlin A."/>
            <person name="Bochicchio J."/>
            <person name="Borenstein D."/>
            <person name="Chapman S."/>
            <person name="Chen Z."/>
            <person name="Engels R."/>
            <person name="Freedman E."/>
            <person name="Gellesch M."/>
            <person name="Goldberg J."/>
            <person name="Griggs A."/>
            <person name="Gujja S."/>
            <person name="Heiman D."/>
            <person name="Hepburn T."/>
            <person name="Howarth C."/>
            <person name="Jen D."/>
            <person name="Larson L."/>
            <person name="Lewis B."/>
            <person name="Mehta T."/>
            <person name="Park D."/>
            <person name="Pearson M."/>
            <person name="Roberts A."/>
            <person name="Saif S."/>
            <person name="Shenoy N."/>
            <person name="Sisk P."/>
            <person name="Stolte C."/>
            <person name="Sykes S."/>
            <person name="Thomson T."/>
            <person name="Walk T."/>
            <person name="White J."/>
            <person name="Yandava C."/>
            <person name="Burger G."/>
            <person name="Gray M.W."/>
            <person name="Holland P.W.H."/>
            <person name="King N."/>
            <person name="Lang F.B.F."/>
            <person name="Roger A.J."/>
            <person name="Ruiz-Trillo I."/>
            <person name="Lander E."/>
            <person name="Nusbaum C."/>
        </authorList>
    </citation>
    <scope>NUCLEOTIDE SEQUENCE [LARGE SCALE GENOMIC DNA]</scope>
    <source>
        <strain evidence="3 4">DAOM BR117</strain>
    </source>
</reference>
<evidence type="ECO:0000256" key="1">
    <source>
        <dbReference type="SAM" id="MobiDB-lite"/>
    </source>
</evidence>
<dbReference type="PRINTS" id="PR01438">
    <property type="entry name" value="UNVRSLSTRESS"/>
</dbReference>
<accession>A0A0L0H8Q5</accession>
<feature type="domain" description="UspA" evidence="2">
    <location>
        <begin position="99"/>
        <end position="152"/>
    </location>
</feature>
<dbReference type="PANTHER" id="PTHR46100">
    <property type="entry name" value="IMP2'P"/>
    <property type="match status" value="1"/>
</dbReference>
<feature type="domain" description="UspA" evidence="2">
    <location>
        <begin position="23"/>
        <end position="70"/>
    </location>
</feature>
<sequence length="178" mass="18979">MADATASLAVPGQQPHGPAPGAKNILFALDESEHSVAALNWVFDYVLRDGDKLTVAVVVDKEDVTAVTSRVKTLLRSVWQSNNVNCTMGVRVLVGAPNKAGELICKLVEELEVKPAMLVLGSAGKSHVQGFLVGSVSHYCVEHATIPVIVARCVDERGRNSSKGNTGSRRRSISPFFA</sequence>
<dbReference type="OMA" id="HTERAKW"/>
<proteinExistence type="predicted"/>
<dbReference type="EMBL" id="KQ257465">
    <property type="protein sequence ID" value="KNC97058.1"/>
    <property type="molecule type" value="Genomic_DNA"/>
</dbReference>
<dbReference type="PANTHER" id="PTHR46100:SF4">
    <property type="entry name" value="USPA DOMAIN-CONTAINING PROTEIN"/>
    <property type="match status" value="1"/>
</dbReference>
<evidence type="ECO:0000313" key="3">
    <source>
        <dbReference type="EMBL" id="KNC97058.1"/>
    </source>
</evidence>
<evidence type="ECO:0000313" key="4">
    <source>
        <dbReference type="Proteomes" id="UP000053201"/>
    </source>
</evidence>
<keyword evidence="4" id="KW-1185">Reference proteome</keyword>
<dbReference type="GeneID" id="27690669"/>
<protein>
    <recommendedName>
        <fullName evidence="2">UspA domain-containing protein</fullName>
    </recommendedName>
</protein>
<gene>
    <name evidence="3" type="ORF">SPPG_07455</name>
</gene>
<dbReference type="Gene3D" id="3.40.50.12370">
    <property type="match status" value="1"/>
</dbReference>
<dbReference type="OrthoDB" id="843225at2759"/>
<name>A0A0L0H8Q5_SPIPD</name>
<dbReference type="InterPro" id="IPR006015">
    <property type="entry name" value="Universal_stress_UspA"/>
</dbReference>
<dbReference type="CDD" id="cd23659">
    <property type="entry name" value="USP_At3g01520-like"/>
    <property type="match status" value="1"/>
</dbReference>
<dbReference type="Proteomes" id="UP000053201">
    <property type="component" value="Unassembled WGS sequence"/>
</dbReference>